<accession>A0A4C1U5H1</accession>
<gene>
    <name evidence="1" type="ORF">EVAR_84349_1</name>
</gene>
<dbReference type="AlphaFoldDB" id="A0A4C1U5H1"/>
<dbReference type="Proteomes" id="UP000299102">
    <property type="component" value="Unassembled WGS sequence"/>
</dbReference>
<evidence type="ECO:0000313" key="2">
    <source>
        <dbReference type="Proteomes" id="UP000299102"/>
    </source>
</evidence>
<dbReference type="EMBL" id="BGZK01000126">
    <property type="protein sequence ID" value="GBP21224.1"/>
    <property type="molecule type" value="Genomic_DNA"/>
</dbReference>
<sequence>MRATTAYVVTAAHGQSQLQRSRARALPVFWIETRYLMEKEWTDVGRNPYANMICGDSVVESAVFGARRYRDRSWLRVN</sequence>
<comment type="caution">
    <text evidence="1">The sequence shown here is derived from an EMBL/GenBank/DDBJ whole genome shotgun (WGS) entry which is preliminary data.</text>
</comment>
<evidence type="ECO:0000313" key="1">
    <source>
        <dbReference type="EMBL" id="GBP21224.1"/>
    </source>
</evidence>
<keyword evidence="2" id="KW-1185">Reference proteome</keyword>
<name>A0A4C1U5H1_EUMVA</name>
<reference evidence="1 2" key="1">
    <citation type="journal article" date="2019" name="Commun. Biol.">
        <title>The bagworm genome reveals a unique fibroin gene that provides high tensile strength.</title>
        <authorList>
            <person name="Kono N."/>
            <person name="Nakamura H."/>
            <person name="Ohtoshi R."/>
            <person name="Tomita M."/>
            <person name="Numata K."/>
            <person name="Arakawa K."/>
        </authorList>
    </citation>
    <scope>NUCLEOTIDE SEQUENCE [LARGE SCALE GENOMIC DNA]</scope>
</reference>
<protein>
    <submittedName>
        <fullName evidence="1">Uncharacterized protein</fullName>
    </submittedName>
</protein>
<organism evidence="1 2">
    <name type="scientific">Eumeta variegata</name>
    <name type="common">Bagworm moth</name>
    <name type="synonym">Eumeta japonica</name>
    <dbReference type="NCBI Taxonomy" id="151549"/>
    <lineage>
        <taxon>Eukaryota</taxon>
        <taxon>Metazoa</taxon>
        <taxon>Ecdysozoa</taxon>
        <taxon>Arthropoda</taxon>
        <taxon>Hexapoda</taxon>
        <taxon>Insecta</taxon>
        <taxon>Pterygota</taxon>
        <taxon>Neoptera</taxon>
        <taxon>Endopterygota</taxon>
        <taxon>Lepidoptera</taxon>
        <taxon>Glossata</taxon>
        <taxon>Ditrysia</taxon>
        <taxon>Tineoidea</taxon>
        <taxon>Psychidae</taxon>
        <taxon>Oiketicinae</taxon>
        <taxon>Eumeta</taxon>
    </lineage>
</organism>
<proteinExistence type="predicted"/>